<feature type="domain" description="PepSY" evidence="2">
    <location>
        <begin position="38"/>
        <end position="92"/>
    </location>
</feature>
<dbReference type="Pfam" id="PF03413">
    <property type="entry name" value="PepSY"/>
    <property type="match status" value="1"/>
</dbReference>
<accession>A0A1I4QZG5</accession>
<dbReference type="InterPro" id="IPR025711">
    <property type="entry name" value="PepSY"/>
</dbReference>
<dbReference type="EMBL" id="FOUO01000006">
    <property type="protein sequence ID" value="SFM45225.1"/>
    <property type="molecule type" value="Genomic_DNA"/>
</dbReference>
<reference evidence="3 4" key="1">
    <citation type="submission" date="2016-10" db="EMBL/GenBank/DDBJ databases">
        <authorList>
            <person name="de Groot N.N."/>
        </authorList>
    </citation>
    <scope>NUCLEOTIDE SEQUENCE [LARGE SCALE GENOMIC DNA]</scope>
    <source>
        <strain evidence="3 4">DSM 4180</strain>
    </source>
</reference>
<organism evidence="3 4">
    <name type="scientific">Ectothiorhodospira mobilis</name>
    <dbReference type="NCBI Taxonomy" id="195064"/>
    <lineage>
        <taxon>Bacteria</taxon>
        <taxon>Pseudomonadati</taxon>
        <taxon>Pseudomonadota</taxon>
        <taxon>Gammaproteobacteria</taxon>
        <taxon>Chromatiales</taxon>
        <taxon>Ectothiorhodospiraceae</taxon>
        <taxon>Ectothiorhodospira</taxon>
    </lineage>
</organism>
<evidence type="ECO:0000313" key="3">
    <source>
        <dbReference type="EMBL" id="SFM45225.1"/>
    </source>
</evidence>
<sequence>MLCLLLCLCLWAGAVPAQPVPGPHLAQAGSPQGAEVAPVTLDEAVAQVQARTGGRVLSAETLEEEGQRVHRIRVLLQDQRVRDIRVDAATGQWQ</sequence>
<evidence type="ECO:0000256" key="1">
    <source>
        <dbReference type="SAM" id="SignalP"/>
    </source>
</evidence>
<evidence type="ECO:0000259" key="2">
    <source>
        <dbReference type="Pfam" id="PF03413"/>
    </source>
</evidence>
<evidence type="ECO:0000313" key="4">
    <source>
        <dbReference type="Proteomes" id="UP000199556"/>
    </source>
</evidence>
<dbReference type="STRING" id="195064.SAMN05421721_10612"/>
<name>A0A1I4QZG5_ECTMO</name>
<dbReference type="Proteomes" id="UP000199556">
    <property type="component" value="Unassembled WGS sequence"/>
</dbReference>
<keyword evidence="1" id="KW-0732">Signal</keyword>
<feature type="chain" id="PRO_5011699296" description="PepSY domain-containing protein" evidence="1">
    <location>
        <begin position="18"/>
        <end position="94"/>
    </location>
</feature>
<dbReference type="AlphaFoldDB" id="A0A1I4QZG5"/>
<keyword evidence="4" id="KW-1185">Reference proteome</keyword>
<proteinExistence type="predicted"/>
<protein>
    <recommendedName>
        <fullName evidence="2">PepSY domain-containing protein</fullName>
    </recommendedName>
</protein>
<gene>
    <name evidence="3" type="ORF">SAMN05421721_10612</name>
</gene>
<dbReference type="Gene3D" id="3.10.450.40">
    <property type="match status" value="1"/>
</dbReference>
<feature type="signal peptide" evidence="1">
    <location>
        <begin position="1"/>
        <end position="17"/>
    </location>
</feature>